<gene>
    <name evidence="1" type="ORF">ENJ85_05155</name>
</gene>
<comment type="caution">
    <text evidence="1">The sequence shown here is derived from an EMBL/GenBank/DDBJ whole genome shotgun (WGS) entry which is preliminary data.</text>
</comment>
<dbReference type="EMBL" id="DRNZ01000309">
    <property type="protein sequence ID" value="HHO58545.1"/>
    <property type="molecule type" value="Genomic_DNA"/>
</dbReference>
<organism evidence="1">
    <name type="scientific">Oceanithermus profundus</name>
    <dbReference type="NCBI Taxonomy" id="187137"/>
    <lineage>
        <taxon>Bacteria</taxon>
        <taxon>Thermotogati</taxon>
        <taxon>Deinococcota</taxon>
        <taxon>Deinococci</taxon>
        <taxon>Thermales</taxon>
        <taxon>Thermaceae</taxon>
        <taxon>Oceanithermus</taxon>
    </lineage>
</organism>
<accession>A0A7C5SQ74</accession>
<reference evidence="1" key="1">
    <citation type="journal article" date="2020" name="mSystems">
        <title>Genome- and Community-Level Interaction Insights into Carbon Utilization and Element Cycling Functions of Hydrothermarchaeota in Hydrothermal Sediment.</title>
        <authorList>
            <person name="Zhou Z."/>
            <person name="Liu Y."/>
            <person name="Xu W."/>
            <person name="Pan J."/>
            <person name="Luo Z.H."/>
            <person name="Li M."/>
        </authorList>
    </citation>
    <scope>NUCLEOTIDE SEQUENCE [LARGE SCALE GENOMIC DNA]</scope>
    <source>
        <strain evidence="1">HyVt-523</strain>
    </source>
</reference>
<dbReference type="Proteomes" id="UP000886105">
    <property type="component" value="Unassembled WGS sequence"/>
</dbReference>
<evidence type="ECO:0008006" key="2">
    <source>
        <dbReference type="Google" id="ProtNLM"/>
    </source>
</evidence>
<sequence length="278" mass="30757">MTDRVPAAAVERALEKRYPSDKWWIATEVSFGRRRCDFVAVKKFGDMERVGVEVKVARSDWLRELNDPGKAADALKVLDEWYVAAPPGVVEVAELPAQWGLLQLTRAGNLRIKKRSDVPPKGDLSRPVAAALIRRIVRAEVRAAARAQDESAKRAHEEYHQIFREVYGLRIACKDAERARDLYKGRVQKLEECLRALGVDPAKLQGYTSDPIAPARDVLAAATLGGKALRHKLEAALAELHGVLGALERVRDECFDDVRKAGEDALVLEEAPPGRVGA</sequence>
<evidence type="ECO:0000313" key="1">
    <source>
        <dbReference type="EMBL" id="HHO58545.1"/>
    </source>
</evidence>
<proteinExistence type="predicted"/>
<dbReference type="AlphaFoldDB" id="A0A7C5SQ74"/>
<name>A0A7C5SQ74_9DEIN</name>
<protein>
    <recommendedName>
        <fullName evidence="2">MmcB family DNA repair protein</fullName>
    </recommendedName>
</protein>